<keyword evidence="2" id="KW-1185">Reference proteome</keyword>
<gene>
    <name evidence="1" type="ORF">Amon02_000519700</name>
</gene>
<accession>A0ACB5T5Z3</accession>
<sequence>MKYQDRHTDITVKLTRVDFVVAVVAVDITEDSCLACALKMESDLDLAVGTFEAGGKVVLIEDNFAFMELK</sequence>
<comment type="caution">
    <text evidence="1">The sequence shown here is derived from an EMBL/GenBank/DDBJ whole genome shotgun (WGS) entry which is preliminary data.</text>
</comment>
<dbReference type="Proteomes" id="UP001165064">
    <property type="component" value="Unassembled WGS sequence"/>
</dbReference>
<organism evidence="1 2">
    <name type="scientific">Ambrosiozyma monospora</name>
    <name type="common">Yeast</name>
    <name type="synonym">Endomycopsis monosporus</name>
    <dbReference type="NCBI Taxonomy" id="43982"/>
    <lineage>
        <taxon>Eukaryota</taxon>
        <taxon>Fungi</taxon>
        <taxon>Dikarya</taxon>
        <taxon>Ascomycota</taxon>
        <taxon>Saccharomycotina</taxon>
        <taxon>Pichiomycetes</taxon>
        <taxon>Pichiales</taxon>
        <taxon>Pichiaceae</taxon>
        <taxon>Ambrosiozyma</taxon>
    </lineage>
</organism>
<proteinExistence type="predicted"/>
<evidence type="ECO:0000313" key="2">
    <source>
        <dbReference type="Proteomes" id="UP001165064"/>
    </source>
</evidence>
<name>A0ACB5T5Z3_AMBMO</name>
<reference evidence="1" key="1">
    <citation type="submission" date="2023-04" db="EMBL/GenBank/DDBJ databases">
        <title>Ambrosiozyma monospora NBRC 10751.</title>
        <authorList>
            <person name="Ichikawa N."/>
            <person name="Sato H."/>
            <person name="Tonouchi N."/>
        </authorList>
    </citation>
    <scope>NUCLEOTIDE SEQUENCE</scope>
    <source>
        <strain evidence="1">NBRC 10751</strain>
    </source>
</reference>
<protein>
    <submittedName>
        <fullName evidence="1">Unnamed protein product</fullName>
    </submittedName>
</protein>
<dbReference type="EMBL" id="BSXS01003763">
    <property type="protein sequence ID" value="GME81902.1"/>
    <property type="molecule type" value="Genomic_DNA"/>
</dbReference>
<evidence type="ECO:0000313" key="1">
    <source>
        <dbReference type="EMBL" id="GME81902.1"/>
    </source>
</evidence>